<dbReference type="PANTHER" id="PTHR19303">
    <property type="entry name" value="TRANSPOSON"/>
    <property type="match status" value="1"/>
</dbReference>
<dbReference type="Pfam" id="PF03184">
    <property type="entry name" value="DDE_1"/>
    <property type="match status" value="1"/>
</dbReference>
<sequence length="195" mass="22280">MHINCRHIALISDNCPSHPPPERPPIDYTGPPPPTLTNITLIYLPPCKTAYLQPLDMGTIKSFKAAYRRLYAEYMVERFNEFGATLEKIDILKAIYLSSMAWDSVTPWTIQNCWTKTNITTISIPSDISSLVDIFIREQRLACLHAFQELRGLEETDYQNLDKYFENFFTEDSHALLQAEVPEPAQLPDSSILIA</sequence>
<evidence type="ECO:0000313" key="2">
    <source>
        <dbReference type="EMBL" id="PWW72651.1"/>
    </source>
</evidence>
<comment type="caution">
    <text evidence="2">The sequence shown here is derived from an EMBL/GenBank/DDBJ whole genome shotgun (WGS) entry which is preliminary data.</text>
</comment>
<dbReference type="STRING" id="42249.A0A317SHG1"/>
<gene>
    <name evidence="2" type="ORF">C7212DRAFT_366557</name>
</gene>
<dbReference type="InterPro" id="IPR004875">
    <property type="entry name" value="DDE_SF_endonuclease_dom"/>
</dbReference>
<organism evidence="2 3">
    <name type="scientific">Tuber magnatum</name>
    <name type="common">white Piedmont truffle</name>
    <dbReference type="NCBI Taxonomy" id="42249"/>
    <lineage>
        <taxon>Eukaryota</taxon>
        <taxon>Fungi</taxon>
        <taxon>Dikarya</taxon>
        <taxon>Ascomycota</taxon>
        <taxon>Pezizomycotina</taxon>
        <taxon>Pezizomycetes</taxon>
        <taxon>Pezizales</taxon>
        <taxon>Tuberaceae</taxon>
        <taxon>Tuber</taxon>
    </lineage>
</organism>
<feature type="domain" description="DDE-1" evidence="1">
    <location>
        <begin position="34"/>
        <end position="114"/>
    </location>
</feature>
<dbReference type="OrthoDB" id="125347at2759"/>
<dbReference type="GO" id="GO:0003677">
    <property type="term" value="F:DNA binding"/>
    <property type="evidence" value="ECO:0007669"/>
    <property type="project" value="TreeGrafter"/>
</dbReference>
<dbReference type="PANTHER" id="PTHR19303:SF73">
    <property type="entry name" value="PROTEIN PDC2"/>
    <property type="match status" value="1"/>
</dbReference>
<name>A0A317SHG1_9PEZI</name>
<accession>A0A317SHG1</accession>
<dbReference type="AlphaFoldDB" id="A0A317SHG1"/>
<dbReference type="GO" id="GO:0005634">
    <property type="term" value="C:nucleus"/>
    <property type="evidence" value="ECO:0007669"/>
    <property type="project" value="TreeGrafter"/>
</dbReference>
<dbReference type="EMBL" id="PYWC01000097">
    <property type="protein sequence ID" value="PWW72651.1"/>
    <property type="molecule type" value="Genomic_DNA"/>
</dbReference>
<dbReference type="Proteomes" id="UP000246991">
    <property type="component" value="Unassembled WGS sequence"/>
</dbReference>
<evidence type="ECO:0000313" key="3">
    <source>
        <dbReference type="Proteomes" id="UP000246991"/>
    </source>
</evidence>
<dbReference type="InterPro" id="IPR050863">
    <property type="entry name" value="CenT-Element_Derived"/>
</dbReference>
<keyword evidence="3" id="KW-1185">Reference proteome</keyword>
<reference evidence="2 3" key="1">
    <citation type="submission" date="2018-03" db="EMBL/GenBank/DDBJ databases">
        <title>Genomes of Pezizomycetes fungi and the evolution of truffles.</title>
        <authorList>
            <person name="Murat C."/>
            <person name="Payen T."/>
            <person name="Noel B."/>
            <person name="Kuo A."/>
            <person name="Martin F.M."/>
        </authorList>
    </citation>
    <scope>NUCLEOTIDE SEQUENCE [LARGE SCALE GENOMIC DNA]</scope>
    <source>
        <strain evidence="2">091103-1</strain>
    </source>
</reference>
<proteinExistence type="predicted"/>
<protein>
    <submittedName>
        <fullName evidence="2">DDE-domain-containing protein</fullName>
    </submittedName>
</protein>
<evidence type="ECO:0000259" key="1">
    <source>
        <dbReference type="Pfam" id="PF03184"/>
    </source>
</evidence>